<evidence type="ECO:0000313" key="11">
    <source>
        <dbReference type="EMBL" id="CAF4136124.1"/>
    </source>
</evidence>
<organism evidence="11 12">
    <name type="scientific">Didymodactylos carnosus</name>
    <dbReference type="NCBI Taxonomy" id="1234261"/>
    <lineage>
        <taxon>Eukaryota</taxon>
        <taxon>Metazoa</taxon>
        <taxon>Spiralia</taxon>
        <taxon>Gnathifera</taxon>
        <taxon>Rotifera</taxon>
        <taxon>Eurotatoria</taxon>
        <taxon>Bdelloidea</taxon>
        <taxon>Philodinida</taxon>
        <taxon>Philodinidae</taxon>
        <taxon>Didymodactylos</taxon>
    </lineage>
</organism>
<dbReference type="InterPro" id="IPR018289">
    <property type="entry name" value="MULE_transposase_dom"/>
</dbReference>
<evidence type="ECO:0000256" key="2">
    <source>
        <dbReference type="ARBA" id="ARBA00022553"/>
    </source>
</evidence>
<dbReference type="PANTHER" id="PTHR44845">
    <property type="entry name" value="CARRIER DOMAIN-CONTAINING PROTEIN"/>
    <property type="match status" value="1"/>
</dbReference>
<dbReference type="Pfam" id="PF04500">
    <property type="entry name" value="FLYWCH"/>
    <property type="match status" value="1"/>
</dbReference>
<dbReference type="GO" id="GO:0008270">
    <property type="term" value="F:zinc ion binding"/>
    <property type="evidence" value="ECO:0007669"/>
    <property type="project" value="UniProtKB-KW"/>
</dbReference>
<evidence type="ECO:0000256" key="5">
    <source>
        <dbReference type="ARBA" id="ARBA00022833"/>
    </source>
</evidence>
<evidence type="ECO:0000256" key="6">
    <source>
        <dbReference type="SAM" id="MobiDB-lite"/>
    </source>
</evidence>
<dbReference type="SUPFAM" id="SSF56801">
    <property type="entry name" value="Acetyl-CoA synthetase-like"/>
    <property type="match status" value="1"/>
</dbReference>
<feature type="non-terminal residue" evidence="11">
    <location>
        <position position="1"/>
    </location>
</feature>
<evidence type="ECO:0000256" key="4">
    <source>
        <dbReference type="ARBA" id="ARBA00022771"/>
    </source>
</evidence>
<dbReference type="InterPro" id="IPR000873">
    <property type="entry name" value="AMP-dep_synth/lig_dom"/>
</dbReference>
<feature type="domain" description="AMP-dependent synthetase/ligase" evidence="7">
    <location>
        <begin position="28"/>
        <end position="115"/>
    </location>
</feature>
<evidence type="ECO:0000313" key="10">
    <source>
        <dbReference type="EMBL" id="CAF1325183.1"/>
    </source>
</evidence>
<dbReference type="InterPro" id="IPR007588">
    <property type="entry name" value="Znf_FLYWCH"/>
</dbReference>
<dbReference type="Pfam" id="PF00501">
    <property type="entry name" value="AMP-binding"/>
    <property type="match status" value="1"/>
</dbReference>
<feature type="compositionally biased region" description="Polar residues" evidence="6">
    <location>
        <begin position="221"/>
        <end position="230"/>
    </location>
</feature>
<evidence type="ECO:0000256" key="3">
    <source>
        <dbReference type="ARBA" id="ARBA00022723"/>
    </source>
</evidence>
<keyword evidence="3" id="KW-0479">Metal-binding</keyword>
<feature type="region of interest" description="Disordered" evidence="6">
    <location>
        <begin position="207"/>
        <end position="231"/>
    </location>
</feature>
<dbReference type="Gene3D" id="3.40.50.12780">
    <property type="entry name" value="N-terminal domain of ligase-like"/>
    <property type="match status" value="1"/>
</dbReference>
<feature type="compositionally biased region" description="Basic and acidic residues" evidence="6">
    <location>
        <begin position="211"/>
        <end position="220"/>
    </location>
</feature>
<feature type="domain" description="MULE transposase" evidence="9">
    <location>
        <begin position="365"/>
        <end position="436"/>
    </location>
</feature>
<keyword evidence="1" id="KW-0596">Phosphopantetheine</keyword>
<dbReference type="Proteomes" id="UP000682733">
    <property type="component" value="Unassembled WGS sequence"/>
</dbReference>
<sequence length="440" mass="50767">PNQASTIRRTYTLAESFCYNRCEPLTSYSLSKLLKNIPFLQCQNFYGATECTVQSIYHTVIASDLDEQQPHNNIPCSKPITNERVYVLDDYLQLVSIENDGKIYLDGPGVFDGYHEEINCSNHKRQYLVPSKYCCIDSKGRLIVKGRVDYQIELRGQRIEVAEIEMTLLHKRKKAVLILNGYRYTQDRVRNNNTYWKCEDRSCTGRASQKCSDDPKETQQHSHSPNQDQCNVEEFTINVKKRIREEPEPVRKIFRQELVKLQTKNPDQVQSIPMFEQIKTSLYSARNESFPPPPKTLADVQVDGKWSQTLNNEPFLLPDTQNLIFGTIESLDELSKSEHILMAGTFQSCPAPYYQVYTIHSVNDGLSSPKLYSLLPRKEKNTYISLLQDIQNVCYRNSITLNPKFVTLDFEQGAISACELLFPNAKIKGCNFHFNKCLYM</sequence>
<dbReference type="InterPro" id="IPR042099">
    <property type="entry name" value="ANL_N_sf"/>
</dbReference>
<keyword evidence="2" id="KW-0597">Phosphoprotein</keyword>
<evidence type="ECO:0000259" key="9">
    <source>
        <dbReference type="Pfam" id="PF10551"/>
    </source>
</evidence>
<evidence type="ECO:0000259" key="8">
    <source>
        <dbReference type="Pfam" id="PF04500"/>
    </source>
</evidence>
<dbReference type="AlphaFoldDB" id="A0A8S2R7L0"/>
<proteinExistence type="predicted"/>
<comment type="caution">
    <text evidence="11">The sequence shown here is derived from an EMBL/GenBank/DDBJ whole genome shotgun (WGS) entry which is preliminary data.</text>
</comment>
<dbReference type="EMBL" id="CAJNOK010020980">
    <property type="protein sequence ID" value="CAF1325183.1"/>
    <property type="molecule type" value="Genomic_DNA"/>
</dbReference>
<evidence type="ECO:0000259" key="7">
    <source>
        <dbReference type="Pfam" id="PF00501"/>
    </source>
</evidence>
<accession>A0A8S2R7L0</accession>
<evidence type="ECO:0000313" key="12">
    <source>
        <dbReference type="Proteomes" id="UP000682733"/>
    </source>
</evidence>
<evidence type="ECO:0000256" key="1">
    <source>
        <dbReference type="ARBA" id="ARBA00022450"/>
    </source>
</evidence>
<dbReference type="EMBL" id="CAJOBA010042587">
    <property type="protein sequence ID" value="CAF4136124.1"/>
    <property type="molecule type" value="Genomic_DNA"/>
</dbReference>
<feature type="domain" description="FLYWCH-type" evidence="8">
    <location>
        <begin position="171"/>
        <end position="223"/>
    </location>
</feature>
<gene>
    <name evidence="10" type="ORF">OVA965_LOCUS29625</name>
    <name evidence="11" type="ORF">TMI583_LOCUS30407</name>
</gene>
<protein>
    <submittedName>
        <fullName evidence="11">Uncharacterized protein</fullName>
    </submittedName>
</protein>
<keyword evidence="5" id="KW-0862">Zinc</keyword>
<reference evidence="11" key="1">
    <citation type="submission" date="2021-02" db="EMBL/GenBank/DDBJ databases">
        <authorList>
            <person name="Nowell W R."/>
        </authorList>
    </citation>
    <scope>NUCLEOTIDE SEQUENCE</scope>
</reference>
<dbReference type="Gene3D" id="2.20.25.240">
    <property type="match status" value="1"/>
</dbReference>
<dbReference type="PANTHER" id="PTHR44845:SF6">
    <property type="entry name" value="BETA-ALANINE-ACTIVATING ENZYME"/>
    <property type="match status" value="1"/>
</dbReference>
<dbReference type="Pfam" id="PF10551">
    <property type="entry name" value="MULE"/>
    <property type="match status" value="1"/>
</dbReference>
<dbReference type="Proteomes" id="UP000677228">
    <property type="component" value="Unassembled WGS sequence"/>
</dbReference>
<keyword evidence="4" id="KW-0863">Zinc-finger</keyword>
<name>A0A8S2R7L0_9BILA</name>